<keyword evidence="2" id="KW-1185">Reference proteome</keyword>
<organism evidence="1 2">
    <name type="scientific">Acipenser ruthenus</name>
    <name type="common">Sterlet sturgeon</name>
    <dbReference type="NCBI Taxonomy" id="7906"/>
    <lineage>
        <taxon>Eukaryota</taxon>
        <taxon>Metazoa</taxon>
        <taxon>Chordata</taxon>
        <taxon>Craniata</taxon>
        <taxon>Vertebrata</taxon>
        <taxon>Euteleostomi</taxon>
        <taxon>Actinopterygii</taxon>
        <taxon>Chondrostei</taxon>
        <taxon>Acipenseriformes</taxon>
        <taxon>Acipenseridae</taxon>
        <taxon>Acipenser</taxon>
    </lineage>
</organism>
<gene>
    <name evidence="1" type="ORF">EOD39_16859</name>
</gene>
<dbReference type="AlphaFoldDB" id="A0A444V4X8"/>
<sequence>MKTGKLNLKFGGVLQTCPRKSRHWLSHSLSPGKDMALENAAADVNRDTGSLKSDAVHREIVWFQLNCWTQGAAAITVN</sequence>
<name>A0A444V4X8_ACIRT</name>
<accession>A0A444V4X8</accession>
<dbReference type="EMBL" id="SCEB01002368">
    <property type="protein sequence ID" value="RXM95460.1"/>
    <property type="molecule type" value="Genomic_DNA"/>
</dbReference>
<proteinExistence type="predicted"/>
<evidence type="ECO:0000313" key="2">
    <source>
        <dbReference type="Proteomes" id="UP000289886"/>
    </source>
</evidence>
<evidence type="ECO:0000313" key="1">
    <source>
        <dbReference type="EMBL" id="RXM95460.1"/>
    </source>
</evidence>
<reference evidence="1 2" key="1">
    <citation type="submission" date="2019-01" db="EMBL/GenBank/DDBJ databases">
        <title>Draft Genome and Complete Hox-Cluster Characterization of the Sterlet Sturgeon (Acipenser ruthenus).</title>
        <authorList>
            <person name="Wei Q."/>
        </authorList>
    </citation>
    <scope>NUCLEOTIDE SEQUENCE [LARGE SCALE GENOMIC DNA]</scope>
    <source>
        <strain evidence="1">WHYD16114868_AA</strain>
        <tissue evidence="1">Blood</tissue>
    </source>
</reference>
<protein>
    <submittedName>
        <fullName evidence="1">Uncharacterized protein</fullName>
    </submittedName>
</protein>
<dbReference type="Proteomes" id="UP000289886">
    <property type="component" value="Unassembled WGS sequence"/>
</dbReference>
<comment type="caution">
    <text evidence="1">The sequence shown here is derived from an EMBL/GenBank/DDBJ whole genome shotgun (WGS) entry which is preliminary data.</text>
</comment>